<dbReference type="Gene3D" id="1.10.287.130">
    <property type="match status" value="1"/>
</dbReference>
<feature type="domain" description="HAMP" evidence="13">
    <location>
        <begin position="169"/>
        <end position="229"/>
    </location>
</feature>
<organism evidence="14 15">
    <name type="scientific">Candidatus Phosphoribacter hodrii</name>
    <dbReference type="NCBI Taxonomy" id="2953743"/>
    <lineage>
        <taxon>Bacteria</taxon>
        <taxon>Bacillati</taxon>
        <taxon>Actinomycetota</taxon>
        <taxon>Actinomycetes</taxon>
        <taxon>Micrococcales</taxon>
        <taxon>Dermatophilaceae</taxon>
        <taxon>Candidatus Phosphoribacter</taxon>
    </lineage>
</organism>
<comment type="catalytic activity">
    <reaction evidence="1">
        <text>ATP + protein L-histidine = ADP + protein N-phospho-L-histidine.</text>
        <dbReference type="EC" id="2.7.13.3"/>
    </reaction>
</comment>
<dbReference type="Pfam" id="PF02518">
    <property type="entry name" value="HATPase_c"/>
    <property type="match status" value="1"/>
</dbReference>
<dbReference type="PANTHER" id="PTHR45436">
    <property type="entry name" value="SENSOR HISTIDINE KINASE YKOH"/>
    <property type="match status" value="1"/>
</dbReference>
<dbReference type="CDD" id="cd00082">
    <property type="entry name" value="HisKA"/>
    <property type="match status" value="1"/>
</dbReference>
<sequence>MTVGLVGLTVALVAAGSLLYAVLSATLANTLGAEANSAAREVATLVEQGRLSDPVPVSGALVVQVLDSSQRVIAGSLVADRLTPLLTADEVRRTLAGEQLTVPGSRSGLSGRLHVAAVSAGPGSAPVTVIAGVPTGEVDVSLGLVRTLLFVGLPLLLLALAAVAWRVIGAALAPVEALRLGAERIGADARPRRRRATVDRLPIPVADDEIHSLATTLNGMLDRLDGLAERQQAFLDDAAHELRSPLASLRTQLEVAEHVGDGGSLPADLLPDVERLSRLVDDLLVLARSGNGEAAPSLETVDLRPLLREIVSRYAAARVPVTLTDVAPGATAISVPGNRADLRRVVTNLVDNAVRHASTAVTLSVGADPSGTWLRVTDDGHGIPPADRERVFERFTRLDEARDRDSGGTGLGLPIARELMRRNGADVTLTEAAPGVIAVVAWPRSTEKPSS</sequence>
<dbReference type="Gene3D" id="6.10.340.10">
    <property type="match status" value="1"/>
</dbReference>
<dbReference type="InterPro" id="IPR036097">
    <property type="entry name" value="HisK_dim/P_sf"/>
</dbReference>
<feature type="transmembrane region" description="Helical" evidence="11">
    <location>
        <begin position="148"/>
        <end position="168"/>
    </location>
</feature>
<gene>
    <name evidence="14" type="ORF">IPF40_13780</name>
</gene>
<keyword evidence="6 11" id="KW-0812">Transmembrane</keyword>
<evidence type="ECO:0000256" key="7">
    <source>
        <dbReference type="ARBA" id="ARBA00022777"/>
    </source>
</evidence>
<keyword evidence="7" id="KW-0418">Kinase</keyword>
<evidence type="ECO:0000256" key="11">
    <source>
        <dbReference type="SAM" id="Phobius"/>
    </source>
</evidence>
<dbReference type="PANTHER" id="PTHR45436:SF5">
    <property type="entry name" value="SENSOR HISTIDINE KINASE TRCS"/>
    <property type="match status" value="1"/>
</dbReference>
<protein>
    <recommendedName>
        <fullName evidence="3">histidine kinase</fullName>
        <ecNumber evidence="3">2.7.13.3</ecNumber>
    </recommendedName>
</protein>
<proteinExistence type="predicted"/>
<dbReference type="InterPro" id="IPR004358">
    <property type="entry name" value="Sig_transdc_His_kin-like_C"/>
</dbReference>
<dbReference type="PRINTS" id="PR00344">
    <property type="entry name" value="BCTRLSENSOR"/>
</dbReference>
<evidence type="ECO:0000256" key="9">
    <source>
        <dbReference type="ARBA" id="ARBA00023012"/>
    </source>
</evidence>
<dbReference type="Pfam" id="PF00512">
    <property type="entry name" value="HisKA"/>
    <property type="match status" value="1"/>
</dbReference>
<evidence type="ECO:0000256" key="4">
    <source>
        <dbReference type="ARBA" id="ARBA00022553"/>
    </source>
</evidence>
<dbReference type="SUPFAM" id="SSF55874">
    <property type="entry name" value="ATPase domain of HSP90 chaperone/DNA topoisomerase II/histidine kinase"/>
    <property type="match status" value="1"/>
</dbReference>
<comment type="caution">
    <text evidence="14">The sequence shown here is derived from an EMBL/GenBank/DDBJ whole genome shotgun (WGS) entry which is preliminary data.</text>
</comment>
<evidence type="ECO:0000313" key="15">
    <source>
        <dbReference type="Proteomes" id="UP000718281"/>
    </source>
</evidence>
<evidence type="ECO:0000256" key="10">
    <source>
        <dbReference type="ARBA" id="ARBA00023136"/>
    </source>
</evidence>
<dbReference type="InterPro" id="IPR003660">
    <property type="entry name" value="HAMP_dom"/>
</dbReference>
<dbReference type="SUPFAM" id="SSF47384">
    <property type="entry name" value="Homodimeric domain of signal transducing histidine kinase"/>
    <property type="match status" value="1"/>
</dbReference>
<evidence type="ECO:0000256" key="6">
    <source>
        <dbReference type="ARBA" id="ARBA00022692"/>
    </source>
</evidence>
<dbReference type="Proteomes" id="UP000718281">
    <property type="component" value="Unassembled WGS sequence"/>
</dbReference>
<evidence type="ECO:0000256" key="5">
    <source>
        <dbReference type="ARBA" id="ARBA00022679"/>
    </source>
</evidence>
<evidence type="ECO:0000313" key="14">
    <source>
        <dbReference type="EMBL" id="MBK6302047.1"/>
    </source>
</evidence>
<dbReference type="InterPro" id="IPR005467">
    <property type="entry name" value="His_kinase_dom"/>
</dbReference>
<dbReference type="CDD" id="cd00075">
    <property type="entry name" value="HATPase"/>
    <property type="match status" value="1"/>
</dbReference>
<dbReference type="InterPro" id="IPR050428">
    <property type="entry name" value="TCS_sensor_his_kinase"/>
</dbReference>
<keyword evidence="9" id="KW-0902">Two-component regulatory system</keyword>
<name>A0A934X6E5_9MICO</name>
<evidence type="ECO:0000259" key="12">
    <source>
        <dbReference type="PROSITE" id="PS50109"/>
    </source>
</evidence>
<reference evidence="14 15" key="1">
    <citation type="submission" date="2020-10" db="EMBL/GenBank/DDBJ databases">
        <title>Connecting structure to function with the recovery of over 1000 high-quality activated sludge metagenome-assembled genomes encoding full-length rRNA genes using long-read sequencing.</title>
        <authorList>
            <person name="Singleton C.M."/>
            <person name="Petriglieri F."/>
            <person name="Kristensen J.M."/>
            <person name="Kirkegaard R.H."/>
            <person name="Michaelsen T.Y."/>
            <person name="Andersen M.H."/>
            <person name="Karst S.M."/>
            <person name="Dueholm M.S."/>
            <person name="Nielsen P.H."/>
            <person name="Albertsen M."/>
        </authorList>
    </citation>
    <scope>NUCLEOTIDE SEQUENCE [LARGE SCALE GENOMIC DNA]</scope>
    <source>
        <strain evidence="14">AalE_18-Q3-R2-46_BAT3C.188</strain>
    </source>
</reference>
<dbReference type="InterPro" id="IPR003661">
    <property type="entry name" value="HisK_dim/P_dom"/>
</dbReference>
<keyword evidence="14" id="KW-0547">Nucleotide-binding</keyword>
<dbReference type="SMART" id="SM00387">
    <property type="entry name" value="HATPase_c"/>
    <property type="match status" value="1"/>
</dbReference>
<dbReference type="GO" id="GO:0005886">
    <property type="term" value="C:plasma membrane"/>
    <property type="evidence" value="ECO:0007669"/>
    <property type="project" value="UniProtKB-SubCell"/>
</dbReference>
<accession>A0A934X6E5</accession>
<dbReference type="InterPro" id="IPR036890">
    <property type="entry name" value="HATPase_C_sf"/>
</dbReference>
<dbReference type="PROSITE" id="PS50885">
    <property type="entry name" value="HAMP"/>
    <property type="match status" value="1"/>
</dbReference>
<feature type="domain" description="Histidine kinase" evidence="12">
    <location>
        <begin position="237"/>
        <end position="446"/>
    </location>
</feature>
<dbReference type="AlphaFoldDB" id="A0A934X6E5"/>
<keyword evidence="4" id="KW-0597">Phosphoprotein</keyword>
<evidence type="ECO:0000256" key="2">
    <source>
        <dbReference type="ARBA" id="ARBA00004236"/>
    </source>
</evidence>
<keyword evidence="8 11" id="KW-1133">Transmembrane helix</keyword>
<comment type="subcellular location">
    <subcellularLocation>
        <location evidence="2">Cell membrane</location>
    </subcellularLocation>
</comment>
<dbReference type="InterPro" id="IPR003594">
    <property type="entry name" value="HATPase_dom"/>
</dbReference>
<dbReference type="Gene3D" id="3.30.565.10">
    <property type="entry name" value="Histidine kinase-like ATPase, C-terminal domain"/>
    <property type="match status" value="1"/>
</dbReference>
<dbReference type="GO" id="GO:0000155">
    <property type="term" value="F:phosphorelay sensor kinase activity"/>
    <property type="evidence" value="ECO:0007669"/>
    <property type="project" value="InterPro"/>
</dbReference>
<dbReference type="GO" id="GO:0005524">
    <property type="term" value="F:ATP binding"/>
    <property type="evidence" value="ECO:0007669"/>
    <property type="project" value="UniProtKB-KW"/>
</dbReference>
<dbReference type="SMART" id="SM00388">
    <property type="entry name" value="HisKA"/>
    <property type="match status" value="1"/>
</dbReference>
<keyword evidence="14" id="KW-0067">ATP-binding</keyword>
<keyword evidence="10 11" id="KW-0472">Membrane</keyword>
<dbReference type="PROSITE" id="PS50109">
    <property type="entry name" value="HIS_KIN"/>
    <property type="match status" value="1"/>
</dbReference>
<dbReference type="EC" id="2.7.13.3" evidence="3"/>
<keyword evidence="5" id="KW-0808">Transferase</keyword>
<evidence type="ECO:0000256" key="8">
    <source>
        <dbReference type="ARBA" id="ARBA00022989"/>
    </source>
</evidence>
<evidence type="ECO:0000256" key="3">
    <source>
        <dbReference type="ARBA" id="ARBA00012438"/>
    </source>
</evidence>
<dbReference type="EMBL" id="JADIXZ010000007">
    <property type="protein sequence ID" value="MBK6302047.1"/>
    <property type="molecule type" value="Genomic_DNA"/>
</dbReference>
<evidence type="ECO:0000259" key="13">
    <source>
        <dbReference type="PROSITE" id="PS50885"/>
    </source>
</evidence>
<evidence type="ECO:0000256" key="1">
    <source>
        <dbReference type="ARBA" id="ARBA00000085"/>
    </source>
</evidence>